<feature type="region of interest" description="Disordered" evidence="1">
    <location>
        <begin position="118"/>
        <end position="191"/>
    </location>
</feature>
<evidence type="ECO:0000313" key="2">
    <source>
        <dbReference type="EMBL" id="AUX38759.1"/>
    </source>
</evidence>
<sequence length="191" mass="20523">MLECRVLHRFRENPQLAHVLSPHRRTIRHQLAVRRVLVETRAQVVTTVRGVLRACGHKLATGTTEGQQAQGMKEAAVKARRRQRSIDKALGVAAARGRRHALDGGRAELPLVELLDGERRAPGSSAGRQSQRYAAPSGRERPTPLQPTSSSGVVCKKSAPAGPSMSFMPSSALSPTVNSSGTLVPGRMVST</sequence>
<organism evidence="2 3">
    <name type="scientific">Sorangium cellulosum</name>
    <name type="common">Polyangium cellulosum</name>
    <dbReference type="NCBI Taxonomy" id="56"/>
    <lineage>
        <taxon>Bacteria</taxon>
        <taxon>Pseudomonadati</taxon>
        <taxon>Myxococcota</taxon>
        <taxon>Polyangia</taxon>
        <taxon>Polyangiales</taxon>
        <taxon>Polyangiaceae</taxon>
        <taxon>Sorangium</taxon>
    </lineage>
</organism>
<dbReference type="Proteomes" id="UP000238348">
    <property type="component" value="Chromosome"/>
</dbReference>
<feature type="compositionally biased region" description="Polar residues" evidence="1">
    <location>
        <begin position="167"/>
        <end position="182"/>
    </location>
</feature>
<reference evidence="2 3" key="1">
    <citation type="submission" date="2015-09" db="EMBL/GenBank/DDBJ databases">
        <title>Sorangium comparison.</title>
        <authorList>
            <person name="Zaburannyi N."/>
            <person name="Bunk B."/>
            <person name="Overmann J."/>
            <person name="Mueller R."/>
        </authorList>
    </citation>
    <scope>NUCLEOTIDE SEQUENCE [LARGE SCALE GENOMIC DNA]</scope>
    <source>
        <strain evidence="2 3">So ce26</strain>
    </source>
</reference>
<gene>
    <name evidence="2" type="ORF">SOCE26_001370</name>
</gene>
<dbReference type="AlphaFoldDB" id="A0A2L0EHK5"/>
<evidence type="ECO:0000313" key="3">
    <source>
        <dbReference type="Proteomes" id="UP000238348"/>
    </source>
</evidence>
<evidence type="ECO:0000256" key="1">
    <source>
        <dbReference type="SAM" id="MobiDB-lite"/>
    </source>
</evidence>
<protein>
    <submittedName>
        <fullName evidence="2">Uncharacterized protein</fullName>
    </submittedName>
</protein>
<proteinExistence type="predicted"/>
<name>A0A2L0EHK5_SORCE</name>
<dbReference type="EMBL" id="CP012673">
    <property type="protein sequence ID" value="AUX38759.1"/>
    <property type="molecule type" value="Genomic_DNA"/>
</dbReference>
<accession>A0A2L0EHK5</accession>